<feature type="binding site" evidence="4">
    <location>
        <begin position="83"/>
        <end position="86"/>
    </location>
    <ligand>
        <name>substrate</name>
    </ligand>
</feature>
<protein>
    <submittedName>
        <fullName evidence="5">Phosphoglycerate mutase</fullName>
    </submittedName>
</protein>
<accession>A0A0R1SQF7</accession>
<dbReference type="OrthoDB" id="9782128at2"/>
<keyword evidence="6" id="KW-1185">Reference proteome</keyword>
<dbReference type="InterPro" id="IPR050275">
    <property type="entry name" value="PGM_Phosphatase"/>
</dbReference>
<dbReference type="SUPFAM" id="SSF53254">
    <property type="entry name" value="Phosphoglycerate mutase-like"/>
    <property type="match status" value="1"/>
</dbReference>
<evidence type="ECO:0000256" key="2">
    <source>
        <dbReference type="ARBA" id="ARBA00023235"/>
    </source>
</evidence>
<name>A0A0R1SQF7_9LACO</name>
<evidence type="ECO:0000256" key="3">
    <source>
        <dbReference type="PIRSR" id="PIRSR613078-1"/>
    </source>
</evidence>
<evidence type="ECO:0000256" key="4">
    <source>
        <dbReference type="PIRSR" id="PIRSR613078-2"/>
    </source>
</evidence>
<feature type="binding site" evidence="4">
    <location>
        <begin position="8"/>
        <end position="15"/>
    </location>
    <ligand>
        <name>substrate</name>
    </ligand>
</feature>
<dbReference type="CDD" id="cd07067">
    <property type="entry name" value="HP_PGM_like"/>
    <property type="match status" value="1"/>
</dbReference>
<dbReference type="PANTHER" id="PTHR48100:SF1">
    <property type="entry name" value="HISTIDINE PHOSPHATASE FAMILY PROTEIN-RELATED"/>
    <property type="match status" value="1"/>
</dbReference>
<dbReference type="PANTHER" id="PTHR48100">
    <property type="entry name" value="BROAD-SPECIFICITY PHOSPHATASE YOR283W-RELATED"/>
    <property type="match status" value="1"/>
</dbReference>
<dbReference type="AlphaFoldDB" id="A0A0R1SQF7"/>
<dbReference type="SMART" id="SM00855">
    <property type="entry name" value="PGAM"/>
    <property type="match status" value="1"/>
</dbReference>
<evidence type="ECO:0000313" key="5">
    <source>
        <dbReference type="EMBL" id="KRL67355.1"/>
    </source>
</evidence>
<dbReference type="GO" id="GO:0016791">
    <property type="term" value="F:phosphatase activity"/>
    <property type="evidence" value="ECO:0007669"/>
    <property type="project" value="TreeGrafter"/>
</dbReference>
<feature type="active site" description="Tele-phosphohistidine intermediate" evidence="3">
    <location>
        <position position="9"/>
    </location>
</feature>
<sequence>MVELYVVRHGETDTNYEMRVNGRSTDMPLNQTGIEQARALRNEIDMTTFDIVYTSPLKRAKETAQILNNGIHDALIVDDRLAEADYGTWDGVSEKELYQEHPETFDENGFLLPSFIEYAENAESYQSVYRRVESFLQDISTLGDQRVMAVCHGFISRAILRQVLEINDLSKIVQPANGGVSKYQLTEKNRYLRFYARKKFIE</sequence>
<evidence type="ECO:0000256" key="1">
    <source>
        <dbReference type="ARBA" id="ARBA00023152"/>
    </source>
</evidence>
<proteinExistence type="predicted"/>
<comment type="caution">
    <text evidence="5">The sequence shown here is derived from an EMBL/GenBank/DDBJ whole genome shotgun (WGS) entry which is preliminary data.</text>
</comment>
<gene>
    <name evidence="5" type="ORF">FC27_GL001945</name>
</gene>
<dbReference type="PROSITE" id="PS00175">
    <property type="entry name" value="PG_MUTASE"/>
    <property type="match status" value="1"/>
</dbReference>
<dbReference type="eggNOG" id="COG0406">
    <property type="taxonomic scope" value="Bacteria"/>
</dbReference>
<dbReference type="RefSeq" id="WP_010625270.1">
    <property type="nucleotide sequence ID" value="NZ_AZFA01000006.1"/>
</dbReference>
<organism evidence="5 6">
    <name type="scientific">Companilactobacillus versmoldensis DSM 14857 = KCTC 3814</name>
    <dbReference type="NCBI Taxonomy" id="1423815"/>
    <lineage>
        <taxon>Bacteria</taxon>
        <taxon>Bacillati</taxon>
        <taxon>Bacillota</taxon>
        <taxon>Bacilli</taxon>
        <taxon>Lactobacillales</taxon>
        <taxon>Lactobacillaceae</taxon>
        <taxon>Companilactobacillus</taxon>
    </lineage>
</organism>
<dbReference type="STRING" id="1423815.FC27_GL001945"/>
<keyword evidence="1" id="KW-0324">Glycolysis</keyword>
<dbReference type="InterPro" id="IPR029033">
    <property type="entry name" value="His_PPase_superfam"/>
</dbReference>
<dbReference type="PATRIC" id="fig|1423815.3.peg.1995"/>
<keyword evidence="2" id="KW-0413">Isomerase</keyword>
<dbReference type="Gene3D" id="3.40.50.1240">
    <property type="entry name" value="Phosphoglycerate mutase-like"/>
    <property type="match status" value="1"/>
</dbReference>
<dbReference type="InterPro" id="IPR001345">
    <property type="entry name" value="PG/BPGM_mutase_AS"/>
</dbReference>
<evidence type="ECO:0000313" key="6">
    <source>
        <dbReference type="Proteomes" id="UP000051647"/>
    </source>
</evidence>
<dbReference type="Pfam" id="PF00300">
    <property type="entry name" value="His_Phos_1"/>
    <property type="match status" value="1"/>
</dbReference>
<feature type="binding site" evidence="4">
    <location>
        <position position="59"/>
    </location>
    <ligand>
        <name>substrate</name>
    </ligand>
</feature>
<dbReference type="EMBL" id="AZFA01000006">
    <property type="protein sequence ID" value="KRL67355.1"/>
    <property type="molecule type" value="Genomic_DNA"/>
</dbReference>
<dbReference type="Proteomes" id="UP000051647">
    <property type="component" value="Unassembled WGS sequence"/>
</dbReference>
<reference evidence="5 6" key="1">
    <citation type="journal article" date="2015" name="Genome Announc.">
        <title>Expanding the biotechnology potential of lactobacilli through comparative genomics of 213 strains and associated genera.</title>
        <authorList>
            <person name="Sun Z."/>
            <person name="Harris H.M."/>
            <person name="McCann A."/>
            <person name="Guo C."/>
            <person name="Argimon S."/>
            <person name="Zhang W."/>
            <person name="Yang X."/>
            <person name="Jeffery I.B."/>
            <person name="Cooney J.C."/>
            <person name="Kagawa T.F."/>
            <person name="Liu W."/>
            <person name="Song Y."/>
            <person name="Salvetti E."/>
            <person name="Wrobel A."/>
            <person name="Rasinkangas P."/>
            <person name="Parkhill J."/>
            <person name="Rea M.C."/>
            <person name="O'Sullivan O."/>
            <person name="Ritari J."/>
            <person name="Douillard F.P."/>
            <person name="Paul Ross R."/>
            <person name="Yang R."/>
            <person name="Briner A.E."/>
            <person name="Felis G.E."/>
            <person name="de Vos W.M."/>
            <person name="Barrangou R."/>
            <person name="Klaenhammer T.R."/>
            <person name="Caufield P.W."/>
            <person name="Cui Y."/>
            <person name="Zhang H."/>
            <person name="O'Toole P.W."/>
        </authorList>
    </citation>
    <scope>NUCLEOTIDE SEQUENCE [LARGE SCALE GENOMIC DNA]</scope>
    <source>
        <strain evidence="5 6">DSM 14857</strain>
    </source>
</reference>
<dbReference type="GO" id="GO:0005737">
    <property type="term" value="C:cytoplasm"/>
    <property type="evidence" value="ECO:0007669"/>
    <property type="project" value="TreeGrafter"/>
</dbReference>
<dbReference type="InterPro" id="IPR013078">
    <property type="entry name" value="His_Pase_superF_clade-1"/>
</dbReference>
<feature type="active site" description="Proton donor/acceptor" evidence="3">
    <location>
        <position position="83"/>
    </location>
</feature>